<proteinExistence type="predicted"/>
<sequence length="217" mass="24529">MVESSSTLPKCGRRAPSGDNSSCLHHPNTSSVMSAAANALLSRRRRNKTVHFGENLLAHSSPVSGTISRTRENRRDSVVSLPGQFEPNVQQLFSFIETVLSAWVVEEDTGTSQGEISEGDDLENVATPRRYVAYDGATFHRNRCRLRRTPSEVITLIGPNIYSDQDFGCPRYQHIHRRLLPHMCNAIFLSKCLQPIKTKVWDREFIKRCCHERTNCS</sequence>
<feature type="compositionally biased region" description="Polar residues" evidence="1">
    <location>
        <begin position="18"/>
        <end position="29"/>
    </location>
</feature>
<dbReference type="AlphaFoldDB" id="A0A7R9P306"/>
<evidence type="ECO:0000256" key="1">
    <source>
        <dbReference type="SAM" id="MobiDB-lite"/>
    </source>
</evidence>
<evidence type="ECO:0000313" key="2">
    <source>
        <dbReference type="EMBL" id="CAD7567905.1"/>
    </source>
</evidence>
<protein>
    <submittedName>
        <fullName evidence="2">(California timema) hypothetical protein</fullName>
    </submittedName>
</protein>
<organism evidence="2">
    <name type="scientific">Timema californicum</name>
    <name type="common">California timema</name>
    <name type="synonym">Walking stick</name>
    <dbReference type="NCBI Taxonomy" id="61474"/>
    <lineage>
        <taxon>Eukaryota</taxon>
        <taxon>Metazoa</taxon>
        <taxon>Ecdysozoa</taxon>
        <taxon>Arthropoda</taxon>
        <taxon>Hexapoda</taxon>
        <taxon>Insecta</taxon>
        <taxon>Pterygota</taxon>
        <taxon>Neoptera</taxon>
        <taxon>Polyneoptera</taxon>
        <taxon>Phasmatodea</taxon>
        <taxon>Timematodea</taxon>
        <taxon>Timematoidea</taxon>
        <taxon>Timematidae</taxon>
        <taxon>Timema</taxon>
    </lineage>
</organism>
<reference evidence="2" key="1">
    <citation type="submission" date="2020-11" db="EMBL/GenBank/DDBJ databases">
        <authorList>
            <person name="Tran Van P."/>
        </authorList>
    </citation>
    <scope>NUCLEOTIDE SEQUENCE</scope>
</reference>
<feature type="region of interest" description="Disordered" evidence="1">
    <location>
        <begin position="1"/>
        <end position="29"/>
    </location>
</feature>
<gene>
    <name evidence="2" type="ORF">TCMB3V08_LOCUS682</name>
</gene>
<name>A0A7R9P306_TIMCA</name>
<dbReference type="EMBL" id="OE179179">
    <property type="protein sequence ID" value="CAD7567905.1"/>
    <property type="molecule type" value="Genomic_DNA"/>
</dbReference>
<accession>A0A7R9P306</accession>